<dbReference type="AlphaFoldDB" id="A0A2S0MWC3"/>
<accession>A0A2S0MWC3</accession>
<proteinExistence type="predicted"/>
<protein>
    <recommendedName>
        <fullName evidence="1">RES domain-containing protein</fullName>
    </recommendedName>
</protein>
<reference evidence="2 3" key="1">
    <citation type="submission" date="2018-03" db="EMBL/GenBank/DDBJ databases">
        <title>Genome sequencing of Simplicispira sp.</title>
        <authorList>
            <person name="Kim S.-J."/>
            <person name="Heo J."/>
            <person name="Kwon S.-W."/>
        </authorList>
    </citation>
    <scope>NUCLEOTIDE SEQUENCE [LARGE SCALE GENOMIC DNA]</scope>
    <source>
        <strain evidence="2 3">SC1-8</strain>
    </source>
</reference>
<evidence type="ECO:0000313" key="3">
    <source>
        <dbReference type="Proteomes" id="UP000239326"/>
    </source>
</evidence>
<dbReference type="KEGG" id="simp:C6571_00570"/>
<dbReference type="OrthoDB" id="9789501at2"/>
<dbReference type="Pfam" id="PF08808">
    <property type="entry name" value="RES"/>
    <property type="match status" value="1"/>
</dbReference>
<organism evidence="2 3">
    <name type="scientific">Simplicispira suum</name>
    <dbReference type="NCBI Taxonomy" id="2109915"/>
    <lineage>
        <taxon>Bacteria</taxon>
        <taxon>Pseudomonadati</taxon>
        <taxon>Pseudomonadota</taxon>
        <taxon>Betaproteobacteria</taxon>
        <taxon>Burkholderiales</taxon>
        <taxon>Comamonadaceae</taxon>
        <taxon>Simplicispira</taxon>
    </lineage>
</organism>
<keyword evidence="3" id="KW-1185">Reference proteome</keyword>
<feature type="domain" description="RES" evidence="1">
    <location>
        <begin position="27"/>
        <end position="150"/>
    </location>
</feature>
<dbReference type="InterPro" id="IPR014914">
    <property type="entry name" value="RES_dom"/>
</dbReference>
<dbReference type="Proteomes" id="UP000239326">
    <property type="component" value="Chromosome"/>
</dbReference>
<sequence length="167" mass="18284">MMPVPKLGAGDPMLAWRLDRQHYASTWDSGIGAEKLGGRWNAKGQRAVYCSVDPSTAILEVAVHAGFPVLDTQPHVLTCIEITKEPIHIVQPEDVPNPAWLIPGKPSAGQQAFGSQLLAQHGLVLFPCAVSRFSWNLVIEPGIAKSRYRSHSQAPFVLDTRLHPPRP</sequence>
<dbReference type="EMBL" id="CP027669">
    <property type="protein sequence ID" value="AVO39993.1"/>
    <property type="molecule type" value="Genomic_DNA"/>
</dbReference>
<name>A0A2S0MWC3_9BURK</name>
<dbReference type="SMART" id="SM00953">
    <property type="entry name" value="RES"/>
    <property type="match status" value="1"/>
</dbReference>
<evidence type="ECO:0000313" key="2">
    <source>
        <dbReference type="EMBL" id="AVO39993.1"/>
    </source>
</evidence>
<gene>
    <name evidence="2" type="ORF">C6571_00570</name>
</gene>
<evidence type="ECO:0000259" key="1">
    <source>
        <dbReference type="SMART" id="SM00953"/>
    </source>
</evidence>